<accession>A0A4S4LIU4</accession>
<dbReference type="Proteomes" id="UP000308199">
    <property type="component" value="Unassembled WGS sequence"/>
</dbReference>
<gene>
    <name evidence="3" type="ORF">EW145_g1748</name>
</gene>
<proteinExistence type="predicted"/>
<reference evidence="3 4" key="1">
    <citation type="submission" date="2019-02" db="EMBL/GenBank/DDBJ databases">
        <title>Genome sequencing of the rare red list fungi Phellinidium pouzarii.</title>
        <authorList>
            <person name="Buettner E."/>
            <person name="Kellner H."/>
        </authorList>
    </citation>
    <scope>NUCLEOTIDE SEQUENCE [LARGE SCALE GENOMIC DNA]</scope>
    <source>
        <strain evidence="3 4">DSM 108285</strain>
    </source>
</reference>
<feature type="transmembrane region" description="Helical" evidence="1">
    <location>
        <begin position="197"/>
        <end position="222"/>
    </location>
</feature>
<evidence type="ECO:0000256" key="2">
    <source>
        <dbReference type="SAM" id="SignalP"/>
    </source>
</evidence>
<evidence type="ECO:0000313" key="4">
    <source>
        <dbReference type="Proteomes" id="UP000308199"/>
    </source>
</evidence>
<organism evidence="3 4">
    <name type="scientific">Phellinidium pouzarii</name>
    <dbReference type="NCBI Taxonomy" id="167371"/>
    <lineage>
        <taxon>Eukaryota</taxon>
        <taxon>Fungi</taxon>
        <taxon>Dikarya</taxon>
        <taxon>Basidiomycota</taxon>
        <taxon>Agaricomycotina</taxon>
        <taxon>Agaricomycetes</taxon>
        <taxon>Hymenochaetales</taxon>
        <taxon>Hymenochaetaceae</taxon>
        <taxon>Phellinidium</taxon>
    </lineage>
</organism>
<comment type="caution">
    <text evidence="3">The sequence shown here is derived from an EMBL/GenBank/DDBJ whole genome shotgun (WGS) entry which is preliminary data.</text>
</comment>
<keyword evidence="4" id="KW-1185">Reference proteome</keyword>
<keyword evidence="1" id="KW-1133">Transmembrane helix</keyword>
<sequence>MRVSSIISIAATAALSLVPTAFAAPFKAGAVADAGAGAVIHARIIDTQANKYGADVHARFAGADAVAPVSKRDVGCVSILTELKVNLGVHITALGNLNAQNATTEVITPILSGVVSVIGDAVVQLKGLNGCSDNVSDCAGVLAEILVSLCGVLGVVLSVVTDVQILLGVIVQVALGGCLCELISVVIGLMGGLLLELIPLVLVLAPTLLSLGLGAVGSLLTIC</sequence>
<keyword evidence="1" id="KW-0472">Membrane</keyword>
<feature type="chain" id="PRO_5020707338" description="Hydrophobin" evidence="2">
    <location>
        <begin position="24"/>
        <end position="223"/>
    </location>
</feature>
<name>A0A4S4LIU4_9AGAM</name>
<dbReference type="AlphaFoldDB" id="A0A4S4LIU4"/>
<evidence type="ECO:0008006" key="5">
    <source>
        <dbReference type="Google" id="ProtNLM"/>
    </source>
</evidence>
<feature type="transmembrane region" description="Helical" evidence="1">
    <location>
        <begin position="139"/>
        <end position="160"/>
    </location>
</feature>
<keyword evidence="2" id="KW-0732">Signal</keyword>
<dbReference type="EMBL" id="SGPK01000052">
    <property type="protein sequence ID" value="THH09800.1"/>
    <property type="molecule type" value="Genomic_DNA"/>
</dbReference>
<protein>
    <recommendedName>
        <fullName evidence="5">Hydrophobin</fullName>
    </recommendedName>
</protein>
<feature type="signal peptide" evidence="2">
    <location>
        <begin position="1"/>
        <end position="23"/>
    </location>
</feature>
<keyword evidence="1" id="KW-0812">Transmembrane</keyword>
<dbReference type="OrthoDB" id="3265564at2759"/>
<feature type="transmembrane region" description="Helical" evidence="1">
    <location>
        <begin position="167"/>
        <end position="191"/>
    </location>
</feature>
<evidence type="ECO:0000313" key="3">
    <source>
        <dbReference type="EMBL" id="THH09800.1"/>
    </source>
</evidence>
<evidence type="ECO:0000256" key="1">
    <source>
        <dbReference type="SAM" id="Phobius"/>
    </source>
</evidence>